<keyword evidence="1" id="KW-0145">Chemotaxis</keyword>
<evidence type="ECO:0000256" key="1">
    <source>
        <dbReference type="ARBA" id="ARBA00022500"/>
    </source>
</evidence>
<proteinExistence type="predicted"/>
<dbReference type="SUPFAM" id="SSF103039">
    <property type="entry name" value="CheC-like"/>
    <property type="match status" value="1"/>
</dbReference>
<feature type="domain" description="Chemotaxis phosphatase CheX-like" evidence="2">
    <location>
        <begin position="51"/>
        <end position="141"/>
    </location>
</feature>
<evidence type="ECO:0000259" key="2">
    <source>
        <dbReference type="Pfam" id="PF13690"/>
    </source>
</evidence>
<dbReference type="Proteomes" id="UP000179334">
    <property type="component" value="Unassembled WGS sequence"/>
</dbReference>
<gene>
    <name evidence="3" type="ORF">A2V91_01925</name>
</gene>
<evidence type="ECO:0000313" key="3">
    <source>
        <dbReference type="EMBL" id="OGI38407.1"/>
    </source>
</evidence>
<name>A0A1F6SZP8_9PROT</name>
<sequence length="157" mass="17612">MNSHRLTSDDIEVFSESISHFFATLTEERANVRSAYLLDEHKAPIVWDDFNGVITVQGSHVGSLTFSAPRALLSHVLLRMGEKQLSDDHHRDVVGEIANTLSGRVRRHFGDGLRISPPQSFSGQSQRVEKLARSAAYAIPLRWKHYEANLVVHLDVA</sequence>
<dbReference type="Pfam" id="PF13690">
    <property type="entry name" value="CheX"/>
    <property type="match status" value="1"/>
</dbReference>
<reference evidence="3 4" key="1">
    <citation type="journal article" date="2016" name="Nat. Commun.">
        <title>Thousands of microbial genomes shed light on interconnected biogeochemical processes in an aquifer system.</title>
        <authorList>
            <person name="Anantharaman K."/>
            <person name="Brown C.T."/>
            <person name="Hug L.A."/>
            <person name="Sharon I."/>
            <person name="Castelle C.J."/>
            <person name="Probst A.J."/>
            <person name="Thomas B.C."/>
            <person name="Singh A."/>
            <person name="Wilkins M.J."/>
            <person name="Karaoz U."/>
            <person name="Brodie E.L."/>
            <person name="Williams K.H."/>
            <person name="Hubbard S.S."/>
            <person name="Banfield J.F."/>
        </authorList>
    </citation>
    <scope>NUCLEOTIDE SEQUENCE [LARGE SCALE GENOMIC DNA]</scope>
</reference>
<organism evidence="3 4">
    <name type="scientific">Candidatus Muproteobacteria bacterium RBG_16_64_10</name>
    <dbReference type="NCBI Taxonomy" id="1817757"/>
    <lineage>
        <taxon>Bacteria</taxon>
        <taxon>Pseudomonadati</taxon>
        <taxon>Pseudomonadota</taxon>
        <taxon>Candidatus Muproteobacteria</taxon>
    </lineage>
</organism>
<dbReference type="AlphaFoldDB" id="A0A1F6SZP8"/>
<dbReference type="CDD" id="cd17906">
    <property type="entry name" value="CheX"/>
    <property type="match status" value="1"/>
</dbReference>
<evidence type="ECO:0000313" key="4">
    <source>
        <dbReference type="Proteomes" id="UP000179334"/>
    </source>
</evidence>
<dbReference type="InterPro" id="IPR028051">
    <property type="entry name" value="CheX-like_dom"/>
</dbReference>
<comment type="caution">
    <text evidence="3">The sequence shown here is derived from an EMBL/GenBank/DDBJ whole genome shotgun (WGS) entry which is preliminary data.</text>
</comment>
<dbReference type="EMBL" id="MFSR01000075">
    <property type="protein sequence ID" value="OGI38407.1"/>
    <property type="molecule type" value="Genomic_DNA"/>
</dbReference>
<dbReference type="InterPro" id="IPR028976">
    <property type="entry name" value="CheC-like_sf"/>
</dbReference>
<dbReference type="Gene3D" id="3.40.1550.10">
    <property type="entry name" value="CheC-like"/>
    <property type="match status" value="1"/>
</dbReference>
<accession>A0A1F6SZP8</accession>
<protein>
    <recommendedName>
        <fullName evidence="2">Chemotaxis phosphatase CheX-like domain-containing protein</fullName>
    </recommendedName>
</protein>
<dbReference type="GO" id="GO:0006935">
    <property type="term" value="P:chemotaxis"/>
    <property type="evidence" value="ECO:0007669"/>
    <property type="project" value="UniProtKB-KW"/>
</dbReference>